<organism evidence="2 3">
    <name type="scientific">Necator americanus</name>
    <name type="common">Human hookworm</name>
    <dbReference type="NCBI Taxonomy" id="51031"/>
    <lineage>
        <taxon>Eukaryota</taxon>
        <taxon>Metazoa</taxon>
        <taxon>Ecdysozoa</taxon>
        <taxon>Nematoda</taxon>
        <taxon>Chromadorea</taxon>
        <taxon>Rhabditida</taxon>
        <taxon>Rhabditina</taxon>
        <taxon>Rhabditomorpha</taxon>
        <taxon>Strongyloidea</taxon>
        <taxon>Ancylostomatidae</taxon>
        <taxon>Bunostominae</taxon>
        <taxon>Necator</taxon>
    </lineage>
</organism>
<keyword evidence="3" id="KW-1185">Reference proteome</keyword>
<sequence>MILAYYLWTVVLLTISYEVSAIQQSGHVKVTYDVFPGIIDPVSPETIGVFHYLLSLEVAILFRDVDSNLTSISCLRIGTAGRTKSALCFQELAASENIACSLVADVIAIKIVLFENRYRMSWLQVREGDSIMSTAF</sequence>
<feature type="signal peptide" evidence="1">
    <location>
        <begin position="1"/>
        <end position="21"/>
    </location>
</feature>
<evidence type="ECO:0000313" key="3">
    <source>
        <dbReference type="Proteomes" id="UP000053676"/>
    </source>
</evidence>
<name>W2TXQ7_NECAM</name>
<evidence type="ECO:0000313" key="2">
    <source>
        <dbReference type="EMBL" id="ETN86464.1"/>
    </source>
</evidence>
<feature type="chain" id="PRO_5004825515" evidence="1">
    <location>
        <begin position="22"/>
        <end position="136"/>
    </location>
</feature>
<reference evidence="3" key="1">
    <citation type="journal article" date="2014" name="Nat. Genet.">
        <title>Genome of the human hookworm Necator americanus.</title>
        <authorList>
            <person name="Tang Y.T."/>
            <person name="Gao X."/>
            <person name="Rosa B.A."/>
            <person name="Abubucker S."/>
            <person name="Hallsworth-Pepin K."/>
            <person name="Martin J."/>
            <person name="Tyagi R."/>
            <person name="Heizer E."/>
            <person name="Zhang X."/>
            <person name="Bhonagiri-Palsikar V."/>
            <person name="Minx P."/>
            <person name="Warren W.C."/>
            <person name="Wang Q."/>
            <person name="Zhan B."/>
            <person name="Hotez P.J."/>
            <person name="Sternberg P.W."/>
            <person name="Dougall A."/>
            <person name="Gaze S.T."/>
            <person name="Mulvenna J."/>
            <person name="Sotillo J."/>
            <person name="Ranganathan S."/>
            <person name="Rabelo E.M."/>
            <person name="Wilson R.K."/>
            <person name="Felgner P.L."/>
            <person name="Bethony J."/>
            <person name="Hawdon J.M."/>
            <person name="Gasser R.B."/>
            <person name="Loukas A."/>
            <person name="Mitreva M."/>
        </authorList>
    </citation>
    <scope>NUCLEOTIDE SEQUENCE [LARGE SCALE GENOMIC DNA]</scope>
</reference>
<dbReference type="AlphaFoldDB" id="W2TXQ7"/>
<proteinExistence type="predicted"/>
<dbReference type="KEGG" id="nai:NECAME_05956"/>
<accession>W2TXQ7</accession>
<protein>
    <submittedName>
        <fullName evidence="2">Uncharacterized protein</fullName>
    </submittedName>
</protein>
<evidence type="ECO:0000256" key="1">
    <source>
        <dbReference type="SAM" id="SignalP"/>
    </source>
</evidence>
<gene>
    <name evidence="2" type="ORF">NECAME_05956</name>
</gene>
<keyword evidence="1" id="KW-0732">Signal</keyword>
<dbReference type="Proteomes" id="UP000053676">
    <property type="component" value="Unassembled WGS sequence"/>
</dbReference>
<dbReference type="EMBL" id="KI657551">
    <property type="protein sequence ID" value="ETN86464.1"/>
    <property type="molecule type" value="Genomic_DNA"/>
</dbReference>